<dbReference type="PANTHER" id="PTHR13455:SF7">
    <property type="entry name" value="SIMJANG, ISOFORM E"/>
    <property type="match status" value="1"/>
</dbReference>
<evidence type="ECO:0000256" key="3">
    <source>
        <dbReference type="ARBA" id="ARBA00023054"/>
    </source>
</evidence>
<comment type="caution">
    <text evidence="9">The sequence shown here is derived from an EMBL/GenBank/DDBJ whole genome shotgun (WGS) entry which is preliminary data.</text>
</comment>
<feature type="region of interest" description="Disordered" evidence="6">
    <location>
        <begin position="301"/>
        <end position="369"/>
    </location>
</feature>
<feature type="region of interest" description="Disordered" evidence="6">
    <location>
        <begin position="394"/>
        <end position="429"/>
    </location>
</feature>
<feature type="compositionally biased region" description="Polar residues" evidence="6">
    <location>
        <begin position="480"/>
        <end position="492"/>
    </location>
</feature>
<dbReference type="InterPro" id="IPR032346">
    <property type="entry name" value="P66_CC"/>
</dbReference>
<evidence type="ECO:0000256" key="6">
    <source>
        <dbReference type="SAM" id="MobiDB-lite"/>
    </source>
</evidence>
<gene>
    <name evidence="9" type="ORF">EDS130_LOCUS26434</name>
    <name evidence="8" type="ORF">XAT740_LOCUS8569</name>
</gene>
<dbReference type="Proteomes" id="UP000663828">
    <property type="component" value="Unassembled WGS sequence"/>
</dbReference>
<keyword evidence="10" id="KW-1185">Reference proteome</keyword>
<name>A0A814XW33_ADIRI</name>
<keyword evidence="2" id="KW-0805">Transcription regulation</keyword>
<organism evidence="9 11">
    <name type="scientific">Adineta ricciae</name>
    <name type="common">Rotifer</name>
    <dbReference type="NCBI Taxonomy" id="249248"/>
    <lineage>
        <taxon>Eukaryota</taxon>
        <taxon>Metazoa</taxon>
        <taxon>Spiralia</taxon>
        <taxon>Gnathifera</taxon>
        <taxon>Rotifera</taxon>
        <taxon>Eurotatoria</taxon>
        <taxon>Bdelloidea</taxon>
        <taxon>Adinetida</taxon>
        <taxon>Adinetidae</taxon>
        <taxon>Adineta</taxon>
    </lineage>
</organism>
<comment type="subcellular location">
    <subcellularLocation>
        <location evidence="1">Nucleus</location>
    </subcellularLocation>
</comment>
<dbReference type="InterPro" id="IPR040386">
    <property type="entry name" value="P66"/>
</dbReference>
<feature type="compositionally biased region" description="Basic residues" evidence="6">
    <location>
        <begin position="346"/>
        <end position="367"/>
    </location>
</feature>
<feature type="compositionally biased region" description="Polar residues" evidence="6">
    <location>
        <begin position="394"/>
        <end position="415"/>
    </location>
</feature>
<dbReference type="EMBL" id="CAJNOR010000428">
    <property type="protein sequence ID" value="CAF0911668.1"/>
    <property type="molecule type" value="Genomic_DNA"/>
</dbReference>
<dbReference type="AlphaFoldDB" id="A0A814XW33"/>
<dbReference type="GO" id="GO:0016581">
    <property type="term" value="C:NuRD complex"/>
    <property type="evidence" value="ECO:0007669"/>
    <property type="project" value="TreeGrafter"/>
</dbReference>
<dbReference type="EMBL" id="CAJNOJ010000160">
    <property type="protein sequence ID" value="CAF1221296.1"/>
    <property type="molecule type" value="Genomic_DNA"/>
</dbReference>
<reference evidence="9" key="1">
    <citation type="submission" date="2021-02" db="EMBL/GenBank/DDBJ databases">
        <authorList>
            <person name="Nowell W R."/>
        </authorList>
    </citation>
    <scope>NUCLEOTIDE SEQUENCE</scope>
</reference>
<protein>
    <recommendedName>
        <fullName evidence="7">Transcriptional repressor p66 coiled-coil MBD2-interaction domain-containing protein</fullName>
    </recommendedName>
</protein>
<evidence type="ECO:0000256" key="4">
    <source>
        <dbReference type="ARBA" id="ARBA00023163"/>
    </source>
</evidence>
<evidence type="ECO:0000313" key="10">
    <source>
        <dbReference type="Proteomes" id="UP000663828"/>
    </source>
</evidence>
<feature type="domain" description="Transcriptional repressor p66 coiled-coil MBD2-interaction" evidence="7">
    <location>
        <begin position="22"/>
        <end position="57"/>
    </location>
</feature>
<dbReference type="Gene3D" id="6.10.250.1650">
    <property type="match status" value="1"/>
</dbReference>
<feature type="compositionally biased region" description="Low complexity" evidence="6">
    <location>
        <begin position="336"/>
        <end position="345"/>
    </location>
</feature>
<keyword evidence="4" id="KW-0804">Transcription</keyword>
<keyword evidence="3" id="KW-0175">Coiled coil</keyword>
<dbReference type="OrthoDB" id="8186989at2759"/>
<feature type="compositionally biased region" description="Low complexity" evidence="6">
    <location>
        <begin position="304"/>
        <end position="322"/>
    </location>
</feature>
<keyword evidence="5" id="KW-0539">Nucleus</keyword>
<evidence type="ECO:0000259" key="7">
    <source>
        <dbReference type="Pfam" id="PF16563"/>
    </source>
</evidence>
<dbReference type="PANTHER" id="PTHR13455">
    <property type="entry name" value="TRANSCRIPTIONAL REPRESSOR P66-RELATED"/>
    <property type="match status" value="1"/>
</dbReference>
<feature type="region of interest" description="Disordered" evidence="6">
    <location>
        <begin position="88"/>
        <end position="145"/>
    </location>
</feature>
<evidence type="ECO:0000256" key="1">
    <source>
        <dbReference type="ARBA" id="ARBA00004123"/>
    </source>
</evidence>
<dbReference type="GO" id="GO:0000122">
    <property type="term" value="P:negative regulation of transcription by RNA polymerase II"/>
    <property type="evidence" value="ECO:0007669"/>
    <property type="project" value="InterPro"/>
</dbReference>
<evidence type="ECO:0000256" key="2">
    <source>
        <dbReference type="ARBA" id="ARBA00023015"/>
    </source>
</evidence>
<evidence type="ECO:0000313" key="8">
    <source>
        <dbReference type="EMBL" id="CAF0911668.1"/>
    </source>
</evidence>
<evidence type="ECO:0000256" key="5">
    <source>
        <dbReference type="ARBA" id="ARBA00023242"/>
    </source>
</evidence>
<accession>A0A814XW33</accession>
<evidence type="ECO:0000313" key="9">
    <source>
        <dbReference type="EMBL" id="CAF1221296.1"/>
    </source>
</evidence>
<evidence type="ECO:0000313" key="11">
    <source>
        <dbReference type="Proteomes" id="UP000663852"/>
    </source>
</evidence>
<dbReference type="Pfam" id="PF16563">
    <property type="entry name" value="P66_CC"/>
    <property type="match status" value="1"/>
</dbReference>
<proteinExistence type="predicted"/>
<sequence length="506" mass="56317">MSNKRPLSPEPTNILSNNENIRSLKRLKLHSIIQELRNEEANLVLLKKLRSCQQSANRTNNNNTNNTNAITAPVTTNGFYSAAAAARVPTNKPSTPVISSSANSSLSRSSLPQPLSSATRKPGNIVNAPLPTKIPTPLPTKPSSAIQPLEERKTQAKKALRNQLERDLLNIPSPKPLIQDVLFIPNPTSLEFLPYMGLEDVVQCLSELQTDRQRLPQRFTDRAQVDEPNICEHCGTDNTIRWWKHLNNNQQINILCDRCKKQVTRRTAKSEHSALLKSVFVSAMEQEKEIDKTFQALIKQQQKTAPRSVTPSSTSSSPSATAKLVTNNRPVPPVITSNHTQSNNNHHNHHHHNNNHQQHHQHQKPKIKTPIPHQAQNFATKLSQQPKLPINAARKSSSIIPPQMNATNNIRSLPQTKPPMPTHQQYRPSGALLQQQQQQQQTQKINQMIKAPKTAVRQTPVASSRPIFPPAGGIIPPSTMHPSLSSSANARPTATKRRTLPSVNIK</sequence>
<feature type="region of interest" description="Disordered" evidence="6">
    <location>
        <begin position="456"/>
        <end position="506"/>
    </location>
</feature>
<dbReference type="Proteomes" id="UP000663852">
    <property type="component" value="Unassembled WGS sequence"/>
</dbReference>
<feature type="compositionally biased region" description="Low complexity" evidence="6">
    <location>
        <begin position="99"/>
        <end position="117"/>
    </location>
</feature>